<comment type="caution">
    <text evidence="1">The sequence shown here is derived from an EMBL/GenBank/DDBJ whole genome shotgun (WGS) entry which is preliminary data.</text>
</comment>
<sequence>MSTTSIEREHSESLAMAPPLSQPAAAAPVPLLPPGEHYNIYRNPDGSTFGFVDPGQFGLFPAALLVKVMKDLKQMWDASQLHPGGWNGHFADAQSYYVVVDQAIRPYLDPTRPKLMESPRSPLPIANLAAMWHFVRENAEVFVAKAEPAVFVPLVTPNEIDNPGFAKLHSVQYGQIGWGFDAEGRISLYRAKMMPCGGLWARGVYVLEEGDEEWYWEQIREKGVEQETKDLFGPLLEKLEAEYDDSA</sequence>
<dbReference type="Proteomes" id="UP000193144">
    <property type="component" value="Unassembled WGS sequence"/>
</dbReference>
<dbReference type="OrthoDB" id="3771551at2759"/>
<accession>A0A1Y1ZLQ5</accession>
<name>A0A1Y1ZLQ5_9PLEO</name>
<gene>
    <name evidence="1" type="ORF">BCR34DRAFT_601470</name>
</gene>
<dbReference type="EMBL" id="MCFA01000063">
    <property type="protein sequence ID" value="ORY11201.1"/>
    <property type="molecule type" value="Genomic_DNA"/>
</dbReference>
<proteinExistence type="predicted"/>
<organism evidence="1 2">
    <name type="scientific">Clohesyomyces aquaticus</name>
    <dbReference type="NCBI Taxonomy" id="1231657"/>
    <lineage>
        <taxon>Eukaryota</taxon>
        <taxon>Fungi</taxon>
        <taxon>Dikarya</taxon>
        <taxon>Ascomycota</taxon>
        <taxon>Pezizomycotina</taxon>
        <taxon>Dothideomycetes</taxon>
        <taxon>Pleosporomycetidae</taxon>
        <taxon>Pleosporales</taxon>
        <taxon>Lindgomycetaceae</taxon>
        <taxon>Clohesyomyces</taxon>
    </lineage>
</organism>
<protein>
    <submittedName>
        <fullName evidence="1">Uncharacterized protein</fullName>
    </submittedName>
</protein>
<keyword evidence="2" id="KW-1185">Reference proteome</keyword>
<reference evidence="1 2" key="1">
    <citation type="submission" date="2016-07" db="EMBL/GenBank/DDBJ databases">
        <title>Pervasive Adenine N6-methylation of Active Genes in Fungi.</title>
        <authorList>
            <consortium name="DOE Joint Genome Institute"/>
            <person name="Mondo S.J."/>
            <person name="Dannebaum R.O."/>
            <person name="Kuo R.C."/>
            <person name="Labutti K."/>
            <person name="Haridas S."/>
            <person name="Kuo A."/>
            <person name="Salamov A."/>
            <person name="Ahrendt S.R."/>
            <person name="Lipzen A."/>
            <person name="Sullivan W."/>
            <person name="Andreopoulos W.B."/>
            <person name="Clum A."/>
            <person name="Lindquist E."/>
            <person name="Daum C."/>
            <person name="Ramamoorthy G.K."/>
            <person name="Gryganskyi A."/>
            <person name="Culley D."/>
            <person name="Magnuson J.K."/>
            <person name="James T.Y."/>
            <person name="O'Malley M.A."/>
            <person name="Stajich J.E."/>
            <person name="Spatafora J.W."/>
            <person name="Visel A."/>
            <person name="Grigoriev I.V."/>
        </authorList>
    </citation>
    <scope>NUCLEOTIDE SEQUENCE [LARGE SCALE GENOMIC DNA]</scope>
    <source>
        <strain evidence="1 2">CBS 115471</strain>
    </source>
</reference>
<dbReference type="AlphaFoldDB" id="A0A1Y1ZLQ5"/>
<evidence type="ECO:0000313" key="2">
    <source>
        <dbReference type="Proteomes" id="UP000193144"/>
    </source>
</evidence>
<evidence type="ECO:0000313" key="1">
    <source>
        <dbReference type="EMBL" id="ORY11201.1"/>
    </source>
</evidence>